<dbReference type="PANTHER" id="PTHR15989">
    <property type="entry name" value="VEZATIN"/>
    <property type="match status" value="1"/>
</dbReference>
<dbReference type="GO" id="GO:0005886">
    <property type="term" value="C:plasma membrane"/>
    <property type="evidence" value="ECO:0007669"/>
    <property type="project" value="TreeGrafter"/>
</dbReference>
<accession>A0A8B9M7J9</accession>
<organism evidence="1 2">
    <name type="scientific">Accipiter nisus</name>
    <name type="common">Eurasian sparrowhawk</name>
    <dbReference type="NCBI Taxonomy" id="211598"/>
    <lineage>
        <taxon>Eukaryota</taxon>
        <taxon>Metazoa</taxon>
        <taxon>Chordata</taxon>
        <taxon>Craniata</taxon>
        <taxon>Vertebrata</taxon>
        <taxon>Euteleostomi</taxon>
        <taxon>Archelosauria</taxon>
        <taxon>Archosauria</taxon>
        <taxon>Dinosauria</taxon>
        <taxon>Saurischia</taxon>
        <taxon>Theropoda</taxon>
        <taxon>Coelurosauria</taxon>
        <taxon>Aves</taxon>
        <taxon>Neognathae</taxon>
        <taxon>Neoaves</taxon>
        <taxon>Telluraves</taxon>
        <taxon>Accipitrimorphae</taxon>
        <taxon>Accipitriformes</taxon>
        <taxon>Accipitridae</taxon>
        <taxon>Accipitrinae</taxon>
        <taxon>Accipiter</taxon>
    </lineage>
</organism>
<keyword evidence="2" id="KW-1185">Reference proteome</keyword>
<proteinExistence type="predicted"/>
<dbReference type="PANTHER" id="PTHR15989:SF5">
    <property type="entry name" value="VEZATIN"/>
    <property type="match status" value="1"/>
</dbReference>
<sequence length="82" mass="9276">GTPDLDTVLQNSPLYQYLQDLGHTDFEVCSSVSRKAEQCAAVESQKERTVHAAQKVSALLFLSIYLLERELHYFTNRQTSEG</sequence>
<dbReference type="Proteomes" id="UP000694541">
    <property type="component" value="Unplaced"/>
</dbReference>
<evidence type="ECO:0000313" key="1">
    <source>
        <dbReference type="Ensembl" id="ENSANIP00000003368.1"/>
    </source>
</evidence>
<dbReference type="InterPro" id="IPR026858">
    <property type="entry name" value="Vezatin"/>
</dbReference>
<reference evidence="1" key="1">
    <citation type="submission" date="2025-08" db="UniProtKB">
        <authorList>
            <consortium name="Ensembl"/>
        </authorList>
    </citation>
    <scope>IDENTIFICATION</scope>
</reference>
<dbReference type="AlphaFoldDB" id="A0A8B9M7J9"/>
<dbReference type="GO" id="GO:0098609">
    <property type="term" value="P:cell-cell adhesion"/>
    <property type="evidence" value="ECO:0007669"/>
    <property type="project" value="InterPro"/>
</dbReference>
<dbReference type="Ensembl" id="ENSANIT00000003477.1">
    <property type="protein sequence ID" value="ENSANIP00000003368.1"/>
    <property type="gene ID" value="ENSANIG00000002295.1"/>
</dbReference>
<name>A0A8B9M7J9_9AVES</name>
<reference evidence="1" key="2">
    <citation type="submission" date="2025-09" db="UniProtKB">
        <authorList>
            <consortium name="Ensembl"/>
        </authorList>
    </citation>
    <scope>IDENTIFICATION</scope>
</reference>
<evidence type="ECO:0000313" key="2">
    <source>
        <dbReference type="Proteomes" id="UP000694541"/>
    </source>
</evidence>
<protein>
    <submittedName>
        <fullName evidence="1">Uncharacterized protein</fullName>
    </submittedName>
</protein>